<keyword evidence="4 5" id="KW-0472">Membrane</keyword>
<evidence type="ECO:0000256" key="3">
    <source>
        <dbReference type="ARBA" id="ARBA00022989"/>
    </source>
</evidence>
<organism evidence="7 8">
    <name type="scientific">Steinernema glaseri</name>
    <dbReference type="NCBI Taxonomy" id="37863"/>
    <lineage>
        <taxon>Eukaryota</taxon>
        <taxon>Metazoa</taxon>
        <taxon>Ecdysozoa</taxon>
        <taxon>Nematoda</taxon>
        <taxon>Chromadorea</taxon>
        <taxon>Rhabditida</taxon>
        <taxon>Tylenchina</taxon>
        <taxon>Panagrolaimomorpha</taxon>
        <taxon>Strongyloidoidea</taxon>
        <taxon>Steinernematidae</taxon>
        <taxon>Steinernema</taxon>
    </lineage>
</organism>
<dbReference type="PROSITE" id="PS50262">
    <property type="entry name" value="G_PROTEIN_RECEP_F1_2"/>
    <property type="match status" value="1"/>
</dbReference>
<keyword evidence="3 5" id="KW-1133">Transmembrane helix</keyword>
<evidence type="ECO:0000256" key="2">
    <source>
        <dbReference type="ARBA" id="ARBA00022692"/>
    </source>
</evidence>
<dbReference type="SMART" id="SM01381">
    <property type="entry name" value="7TM_GPCR_Srsx"/>
    <property type="match status" value="1"/>
</dbReference>
<reference evidence="8" key="1">
    <citation type="submission" date="2016-11" db="UniProtKB">
        <authorList>
            <consortium name="WormBaseParasite"/>
        </authorList>
    </citation>
    <scope>IDENTIFICATION</scope>
</reference>
<dbReference type="InterPro" id="IPR000276">
    <property type="entry name" value="GPCR_Rhodpsn"/>
</dbReference>
<feature type="transmembrane region" description="Helical" evidence="5">
    <location>
        <begin position="133"/>
        <end position="156"/>
    </location>
</feature>
<proteinExistence type="predicted"/>
<keyword evidence="7" id="KW-1185">Reference proteome</keyword>
<keyword evidence="2 5" id="KW-0812">Transmembrane</keyword>
<evidence type="ECO:0000256" key="1">
    <source>
        <dbReference type="ARBA" id="ARBA00004370"/>
    </source>
</evidence>
<feature type="transmembrane region" description="Helical" evidence="5">
    <location>
        <begin position="92"/>
        <end position="113"/>
    </location>
</feature>
<feature type="transmembrane region" description="Helical" evidence="5">
    <location>
        <begin position="176"/>
        <end position="195"/>
    </location>
</feature>
<feature type="transmembrane region" description="Helical" evidence="5">
    <location>
        <begin position="215"/>
        <end position="235"/>
    </location>
</feature>
<dbReference type="PANTHER" id="PTHR23360">
    <property type="entry name" value="G-PROTEIN COUPLED RECEPTORS FAMILY 1 PROFILE DOMAIN-CONTAINING PROTEIN-RELATED"/>
    <property type="match status" value="1"/>
</dbReference>
<dbReference type="PANTHER" id="PTHR23360:SF16">
    <property type="entry name" value="G-PROTEIN COUPLED RECEPTORS FAMILY 1 PROFILE DOMAIN-CONTAINING PROTEIN"/>
    <property type="match status" value="1"/>
</dbReference>
<evidence type="ECO:0000256" key="4">
    <source>
        <dbReference type="ARBA" id="ARBA00023136"/>
    </source>
</evidence>
<feature type="transmembrane region" description="Helical" evidence="5">
    <location>
        <begin position="25"/>
        <end position="45"/>
    </location>
</feature>
<dbReference type="InterPro" id="IPR017452">
    <property type="entry name" value="GPCR_Rhodpsn_7TM"/>
</dbReference>
<comment type="subcellular location">
    <subcellularLocation>
        <location evidence="1">Membrane</location>
    </subcellularLocation>
</comment>
<feature type="transmembrane region" description="Helical" evidence="5">
    <location>
        <begin position="241"/>
        <end position="268"/>
    </location>
</feature>
<dbReference type="SUPFAM" id="SSF81321">
    <property type="entry name" value="Family A G protein-coupled receptor-like"/>
    <property type="match status" value="1"/>
</dbReference>
<dbReference type="WBParaSite" id="L893_g26839.t1">
    <property type="protein sequence ID" value="L893_g26839.t1"/>
    <property type="gene ID" value="L893_g26839"/>
</dbReference>
<sequence length="296" mass="33492">MAVAWLRYNMTLSTFFLVAKIDSSLLFLNVIATLFGHGLIVLVTVRSKALKSSCNVLIAIESAITVVRQLEHIFTMYYFFTEQTTSSITCLYLNFFPLVVVDLSSLLMLFIAVDRLISAKFPFFYLHISGRKYIAGILLSCMAYTAVFKVLNFMSFEEKTIYCFIGQLMTGLKNRAWFPLHTSINVAVVVIYIVLTRVTKASMTEYHKINHSLNLIILVHFFGWIVPVASTYGFAYISPSYLFFTVAQLTVAVVANITVCVPCFIFYFRSTVYQAEINRLLGLGTTQVGVRDISTF</sequence>
<name>A0A1I7ZJL3_9BILA</name>
<protein>
    <submittedName>
        <fullName evidence="8">G_PROTEIN_RECEP_F1_2 domain-containing protein</fullName>
    </submittedName>
</protein>
<dbReference type="GO" id="GO:0016020">
    <property type="term" value="C:membrane"/>
    <property type="evidence" value="ECO:0007669"/>
    <property type="project" value="UniProtKB-SubCell"/>
</dbReference>
<feature type="domain" description="G-protein coupled receptors family 1 profile" evidence="6">
    <location>
        <begin position="36"/>
        <end position="266"/>
    </location>
</feature>
<dbReference type="Pfam" id="PF10320">
    <property type="entry name" value="7TM_GPCR_Srsx"/>
    <property type="match status" value="1"/>
</dbReference>
<evidence type="ECO:0000256" key="5">
    <source>
        <dbReference type="SAM" id="Phobius"/>
    </source>
</evidence>
<dbReference type="Proteomes" id="UP000095287">
    <property type="component" value="Unplaced"/>
</dbReference>
<evidence type="ECO:0000313" key="7">
    <source>
        <dbReference type="Proteomes" id="UP000095287"/>
    </source>
</evidence>
<dbReference type="GO" id="GO:0004930">
    <property type="term" value="F:G protein-coupled receptor activity"/>
    <property type="evidence" value="ECO:0007669"/>
    <property type="project" value="InterPro"/>
</dbReference>
<evidence type="ECO:0000313" key="8">
    <source>
        <dbReference type="WBParaSite" id="L893_g26839.t1"/>
    </source>
</evidence>
<dbReference type="InterPro" id="IPR047130">
    <property type="entry name" value="7TM_GPCR_Srsx_nematod"/>
</dbReference>
<dbReference type="AlphaFoldDB" id="A0A1I7ZJL3"/>
<dbReference type="InterPro" id="IPR019424">
    <property type="entry name" value="7TM_GPCR_Srsx"/>
</dbReference>
<evidence type="ECO:0000259" key="6">
    <source>
        <dbReference type="PROSITE" id="PS50262"/>
    </source>
</evidence>
<accession>A0A1I7ZJL3</accession>
<dbReference type="Gene3D" id="1.20.1070.10">
    <property type="entry name" value="Rhodopsin 7-helix transmembrane proteins"/>
    <property type="match status" value="1"/>
</dbReference>